<dbReference type="InterPro" id="IPR036291">
    <property type="entry name" value="NAD(P)-bd_dom_sf"/>
</dbReference>
<keyword evidence="4" id="KW-1185">Reference proteome</keyword>
<dbReference type="GO" id="GO:0047936">
    <property type="term" value="F:glucose 1-dehydrogenase [NAD(P)+] activity"/>
    <property type="evidence" value="ECO:0007669"/>
    <property type="project" value="UniProtKB-EC"/>
</dbReference>
<dbReference type="PROSITE" id="PS00061">
    <property type="entry name" value="ADH_SHORT"/>
    <property type="match status" value="1"/>
</dbReference>
<dbReference type="InterPro" id="IPR002347">
    <property type="entry name" value="SDR_fam"/>
</dbReference>
<comment type="caution">
    <text evidence="3">The sequence shown here is derived from an EMBL/GenBank/DDBJ whole genome shotgun (WGS) entry which is preliminary data.</text>
</comment>
<gene>
    <name evidence="3" type="ORF">OIK40_04570</name>
</gene>
<proteinExistence type="inferred from homology"/>
<evidence type="ECO:0000256" key="1">
    <source>
        <dbReference type="ARBA" id="ARBA00006484"/>
    </source>
</evidence>
<dbReference type="EC" id="1.1.1.47" evidence="3"/>
<dbReference type="Pfam" id="PF13561">
    <property type="entry name" value="adh_short_C2"/>
    <property type="match status" value="1"/>
</dbReference>
<keyword evidence="2 3" id="KW-0560">Oxidoreductase</keyword>
<dbReference type="NCBIfam" id="NF005559">
    <property type="entry name" value="PRK07231.1"/>
    <property type="match status" value="1"/>
</dbReference>
<dbReference type="RefSeq" id="WP_273676580.1">
    <property type="nucleotide sequence ID" value="NZ_JAQQXQ010000002.1"/>
</dbReference>
<dbReference type="PANTHER" id="PTHR42760">
    <property type="entry name" value="SHORT-CHAIN DEHYDROGENASES/REDUCTASES FAMILY MEMBER"/>
    <property type="match status" value="1"/>
</dbReference>
<reference evidence="3 4" key="1">
    <citation type="submission" date="2022-10" db="EMBL/GenBank/DDBJ databases">
        <title>Erythrobacter sp. sf7 Genome sequencing.</title>
        <authorList>
            <person name="Park S."/>
        </authorList>
    </citation>
    <scope>NUCLEOTIDE SEQUENCE [LARGE SCALE GENOMIC DNA]</scope>
    <source>
        <strain evidence="4">sf7</strain>
    </source>
</reference>
<protein>
    <submittedName>
        <fullName evidence="3">Glucose 1-dehydrogenase</fullName>
        <ecNumber evidence="3">1.1.1.47</ecNumber>
    </submittedName>
</protein>
<comment type="similarity">
    <text evidence="1">Belongs to the short-chain dehydrogenases/reductases (SDR) family.</text>
</comment>
<evidence type="ECO:0000313" key="3">
    <source>
        <dbReference type="EMBL" id="MDC8753914.1"/>
    </source>
</evidence>
<dbReference type="InterPro" id="IPR020904">
    <property type="entry name" value="Sc_DH/Rdtase_CS"/>
</dbReference>
<sequence length="256" mass="26541">MTRRVEGKVALVTGGASRPGLGFAIAERLAEEGAIVILTDVDAGGVAESARLICERNLAAEAMVHDVASEADWTRVVEDILGRHGRLDIVVNNAGILDIAAIADDHALAGLRRQLEVNVVGCFMGTQAGVRAMRACGNGGAIINLSSVAGKVGFRGSASYAATKGAVKLMTKSVALETAAEGIRVNSVHPGIIRTNMQQQGLEDNSANYDAIVAGIPARRLGDPRDIANCVLFLASDEAGYVNGAEFVVDGGYTAQ</sequence>
<evidence type="ECO:0000313" key="4">
    <source>
        <dbReference type="Proteomes" id="UP001216558"/>
    </source>
</evidence>
<organism evidence="3 4">
    <name type="scientific">Erythrobacter fulvus</name>
    <dbReference type="NCBI Taxonomy" id="2987523"/>
    <lineage>
        <taxon>Bacteria</taxon>
        <taxon>Pseudomonadati</taxon>
        <taxon>Pseudomonadota</taxon>
        <taxon>Alphaproteobacteria</taxon>
        <taxon>Sphingomonadales</taxon>
        <taxon>Erythrobacteraceae</taxon>
        <taxon>Erythrobacter/Porphyrobacter group</taxon>
        <taxon>Erythrobacter</taxon>
    </lineage>
</organism>
<evidence type="ECO:0000256" key="2">
    <source>
        <dbReference type="ARBA" id="ARBA00023002"/>
    </source>
</evidence>
<dbReference type="Proteomes" id="UP001216558">
    <property type="component" value="Unassembled WGS sequence"/>
</dbReference>
<accession>A0ABT5JN27</accession>
<name>A0ABT5JN27_9SPHN</name>
<dbReference type="PRINTS" id="PR00081">
    <property type="entry name" value="GDHRDH"/>
</dbReference>
<dbReference type="EMBL" id="JAQQXQ010000002">
    <property type="protein sequence ID" value="MDC8753914.1"/>
    <property type="molecule type" value="Genomic_DNA"/>
</dbReference>
<dbReference type="SUPFAM" id="SSF51735">
    <property type="entry name" value="NAD(P)-binding Rossmann-fold domains"/>
    <property type="match status" value="1"/>
</dbReference>
<dbReference type="Gene3D" id="3.40.50.720">
    <property type="entry name" value="NAD(P)-binding Rossmann-like Domain"/>
    <property type="match status" value="1"/>
</dbReference>
<dbReference type="PANTHER" id="PTHR42760:SF133">
    <property type="entry name" value="3-OXOACYL-[ACYL-CARRIER-PROTEIN] REDUCTASE"/>
    <property type="match status" value="1"/>
</dbReference>
<dbReference type="PRINTS" id="PR00080">
    <property type="entry name" value="SDRFAMILY"/>
</dbReference>